<evidence type="ECO:0000313" key="2">
    <source>
        <dbReference type="Proteomes" id="UP000694392"/>
    </source>
</evidence>
<reference evidence="1" key="2">
    <citation type="submission" date="2025-09" db="UniProtKB">
        <authorList>
            <consortium name="Ensembl"/>
        </authorList>
    </citation>
    <scope>IDENTIFICATION</scope>
</reference>
<protein>
    <submittedName>
        <fullName evidence="1">Uncharacterized protein</fullName>
    </submittedName>
</protein>
<dbReference type="AlphaFoldDB" id="A0A8D0H0G7"/>
<evidence type="ECO:0000313" key="1">
    <source>
        <dbReference type="Ensembl" id="ENSSPUP00000013871.1"/>
    </source>
</evidence>
<dbReference type="Ensembl" id="ENSSPUT00000014793.1">
    <property type="protein sequence ID" value="ENSSPUP00000013871.1"/>
    <property type="gene ID" value="ENSSPUG00000010694.1"/>
</dbReference>
<name>A0A8D0H0G7_SPHPU</name>
<dbReference type="GeneTree" id="ENSGT00940000155714"/>
<organism evidence="1 2">
    <name type="scientific">Sphenodon punctatus</name>
    <name type="common">Tuatara</name>
    <name type="synonym">Hatteria punctata</name>
    <dbReference type="NCBI Taxonomy" id="8508"/>
    <lineage>
        <taxon>Eukaryota</taxon>
        <taxon>Metazoa</taxon>
        <taxon>Chordata</taxon>
        <taxon>Craniata</taxon>
        <taxon>Vertebrata</taxon>
        <taxon>Euteleostomi</taxon>
        <taxon>Lepidosauria</taxon>
        <taxon>Sphenodontia</taxon>
        <taxon>Sphenodontidae</taxon>
        <taxon>Sphenodon</taxon>
    </lineage>
</organism>
<sequence>MAVLSNSPYQSDELQKQEVAHQREVALDTLSEIANVFDFRDLNCFLSRTLQVLLPDLAAKASPAASALTQ</sequence>
<accession>A0A8D0H0G7</accession>
<keyword evidence="2" id="KW-1185">Reference proteome</keyword>
<dbReference type="Proteomes" id="UP000694392">
    <property type="component" value="Unplaced"/>
</dbReference>
<reference evidence="1" key="1">
    <citation type="submission" date="2025-08" db="UniProtKB">
        <authorList>
            <consortium name="Ensembl"/>
        </authorList>
    </citation>
    <scope>IDENTIFICATION</scope>
</reference>
<proteinExistence type="predicted"/>